<reference evidence="2" key="2">
    <citation type="submission" date="2022-10" db="EMBL/GenBank/DDBJ databases">
        <authorList>
            <consortium name="ENA_rothamsted_submissions"/>
            <consortium name="culmorum"/>
            <person name="King R."/>
        </authorList>
    </citation>
    <scope>NUCLEOTIDE SEQUENCE</scope>
</reference>
<evidence type="ECO:0008006" key="4">
    <source>
        <dbReference type="Google" id="ProtNLM"/>
    </source>
</evidence>
<accession>A0A9N9SLS0</accession>
<dbReference type="InterPro" id="IPR013083">
    <property type="entry name" value="Znf_RING/FYVE/PHD"/>
</dbReference>
<evidence type="ECO:0000256" key="1">
    <source>
        <dbReference type="SAM" id="MobiDB-lite"/>
    </source>
</evidence>
<dbReference type="Gene3D" id="3.30.40.10">
    <property type="entry name" value="Zinc/RING finger domain, C3HC4 (zinc finger)"/>
    <property type="match status" value="1"/>
</dbReference>
<dbReference type="PANTHER" id="PTHR37445:SF3">
    <property type="entry name" value="ZINC FINGER PHD-TYPE DOMAIN-CONTAINING PROTEIN"/>
    <property type="match status" value="1"/>
</dbReference>
<dbReference type="Proteomes" id="UP001153737">
    <property type="component" value="Chromosome 6"/>
</dbReference>
<dbReference type="EMBL" id="OU896712">
    <property type="protein sequence ID" value="CAG9822841.1"/>
    <property type="molecule type" value="Genomic_DNA"/>
</dbReference>
<sequence>MIDPADRGVLRCSGCQTRWHGVCARPQPPDMNEHTMVNWLCETCDDNAARRPIAKNDSETQRFNAIMQQLSVITESMATCNGQIEELKIQMNSQSQIINNCVTDITTLRNDNEKLRSKISELENKVSVNSIPNEETQRELLERIRRGKNILILGAPDDGKRESDIQLANAIVQHLSPGITIVSCYRIGKPRTDEKPNPLKISLSSTEDAIQILKNRNKLCRNMFPDIGIRADLTPSQSTHLDNLRKELQRRTANGERNLTIKYVKSVPKIVSTDNPTTSKRTRENDDSPKRSDDLMQLHVLY</sequence>
<proteinExistence type="predicted"/>
<feature type="region of interest" description="Disordered" evidence="1">
    <location>
        <begin position="270"/>
        <end position="293"/>
    </location>
</feature>
<gene>
    <name evidence="2" type="ORF">PHAECO_LOCUS10382</name>
</gene>
<reference evidence="2" key="1">
    <citation type="submission" date="2022-01" db="EMBL/GenBank/DDBJ databases">
        <authorList>
            <person name="King R."/>
        </authorList>
    </citation>
    <scope>NUCLEOTIDE SEQUENCE</scope>
</reference>
<evidence type="ECO:0000313" key="2">
    <source>
        <dbReference type="EMBL" id="CAG9822841.1"/>
    </source>
</evidence>
<evidence type="ECO:0000313" key="3">
    <source>
        <dbReference type="Proteomes" id="UP001153737"/>
    </source>
</evidence>
<protein>
    <recommendedName>
        <fullName evidence="4">Zinc finger PHD-type domain-containing protein</fullName>
    </recommendedName>
</protein>
<dbReference type="SUPFAM" id="SSF57903">
    <property type="entry name" value="FYVE/PHD zinc finger"/>
    <property type="match status" value="1"/>
</dbReference>
<dbReference type="PANTHER" id="PTHR37445">
    <property type="entry name" value="PROTEIN CBG24663"/>
    <property type="match status" value="1"/>
</dbReference>
<organism evidence="2 3">
    <name type="scientific">Phaedon cochleariae</name>
    <name type="common">Mustard beetle</name>
    <dbReference type="NCBI Taxonomy" id="80249"/>
    <lineage>
        <taxon>Eukaryota</taxon>
        <taxon>Metazoa</taxon>
        <taxon>Ecdysozoa</taxon>
        <taxon>Arthropoda</taxon>
        <taxon>Hexapoda</taxon>
        <taxon>Insecta</taxon>
        <taxon>Pterygota</taxon>
        <taxon>Neoptera</taxon>
        <taxon>Endopterygota</taxon>
        <taxon>Coleoptera</taxon>
        <taxon>Polyphaga</taxon>
        <taxon>Cucujiformia</taxon>
        <taxon>Chrysomeloidea</taxon>
        <taxon>Chrysomelidae</taxon>
        <taxon>Chrysomelinae</taxon>
        <taxon>Chrysomelini</taxon>
        <taxon>Phaedon</taxon>
    </lineage>
</organism>
<dbReference type="AlphaFoldDB" id="A0A9N9SLS0"/>
<dbReference type="InterPro" id="IPR011011">
    <property type="entry name" value="Znf_FYVE_PHD"/>
</dbReference>
<keyword evidence="3" id="KW-1185">Reference proteome</keyword>
<feature type="compositionally biased region" description="Basic and acidic residues" evidence="1">
    <location>
        <begin position="281"/>
        <end position="293"/>
    </location>
</feature>
<name>A0A9N9SLS0_PHACE</name>
<dbReference type="OrthoDB" id="6738932at2759"/>